<reference evidence="3" key="2">
    <citation type="journal article" date="2022" name="Microbiol. Resour. Announc.">
        <title>Metagenome Sequencing to Explore Phylogenomics of Terrestrial Cyanobacteria.</title>
        <authorList>
            <person name="Ward R.D."/>
            <person name="Stajich J.E."/>
            <person name="Johansen J.R."/>
            <person name="Huntemann M."/>
            <person name="Clum A."/>
            <person name="Foster B."/>
            <person name="Foster B."/>
            <person name="Roux S."/>
            <person name="Palaniappan K."/>
            <person name="Varghese N."/>
            <person name="Mukherjee S."/>
            <person name="Reddy T.B.K."/>
            <person name="Daum C."/>
            <person name="Copeland A."/>
            <person name="Chen I.A."/>
            <person name="Ivanova N.N."/>
            <person name="Kyrpides N.C."/>
            <person name="Shapiro N."/>
            <person name="Eloe-Fadrosh E.A."/>
            <person name="Pietrasiak N."/>
        </authorList>
    </citation>
    <scope>NUCLEOTIDE SEQUENCE</scope>
    <source>
        <strain evidence="3">UHER 2000/2452</strain>
    </source>
</reference>
<evidence type="ECO:0000256" key="1">
    <source>
        <dbReference type="PROSITE-ProRule" id="PRU01076"/>
    </source>
</evidence>
<evidence type="ECO:0000313" key="4">
    <source>
        <dbReference type="Proteomes" id="UP000757435"/>
    </source>
</evidence>
<dbReference type="InterPro" id="IPR007159">
    <property type="entry name" value="SpoVT-AbrB_dom"/>
</dbReference>
<name>A0A951UKB2_9CYAN</name>
<dbReference type="AlphaFoldDB" id="A0A951UKB2"/>
<dbReference type="SMART" id="SM00966">
    <property type="entry name" value="SpoVT_AbrB"/>
    <property type="match status" value="1"/>
</dbReference>
<proteinExistence type="predicted"/>
<dbReference type="Gene3D" id="2.10.260.10">
    <property type="match status" value="1"/>
</dbReference>
<dbReference type="Pfam" id="PF04014">
    <property type="entry name" value="MazE_antitoxin"/>
    <property type="match status" value="1"/>
</dbReference>
<feature type="domain" description="SpoVT-AbrB" evidence="2">
    <location>
        <begin position="7"/>
        <end position="50"/>
    </location>
</feature>
<organism evidence="3 4">
    <name type="scientific">Drouetiella hepatica Uher 2000/2452</name>
    <dbReference type="NCBI Taxonomy" id="904376"/>
    <lineage>
        <taxon>Bacteria</taxon>
        <taxon>Bacillati</taxon>
        <taxon>Cyanobacteriota</taxon>
        <taxon>Cyanophyceae</taxon>
        <taxon>Oculatellales</taxon>
        <taxon>Oculatellaceae</taxon>
        <taxon>Drouetiella</taxon>
    </lineage>
</organism>
<reference evidence="3" key="1">
    <citation type="submission" date="2021-05" db="EMBL/GenBank/DDBJ databases">
        <authorList>
            <person name="Pietrasiak N."/>
            <person name="Ward R."/>
            <person name="Stajich J.E."/>
            <person name="Kurbessoian T."/>
        </authorList>
    </citation>
    <scope>NUCLEOTIDE SEQUENCE</scope>
    <source>
        <strain evidence="3">UHER 2000/2452</strain>
    </source>
</reference>
<dbReference type="EMBL" id="JAHHHD010000001">
    <property type="protein sequence ID" value="MBW4657366.1"/>
    <property type="molecule type" value="Genomic_DNA"/>
</dbReference>
<sequence>MVASIKTHVIKIGNSQGIRIPKTLLEQLHWDGEVELEVQENQLVVRPVSLVRQGWDQQFQTMAEHQDDRLLDESTLSLTSWDDDWDW</sequence>
<dbReference type="Proteomes" id="UP000757435">
    <property type="component" value="Unassembled WGS sequence"/>
</dbReference>
<dbReference type="InterPro" id="IPR037914">
    <property type="entry name" value="SpoVT-AbrB_sf"/>
</dbReference>
<comment type="caution">
    <text evidence="3">The sequence shown here is derived from an EMBL/GenBank/DDBJ whole genome shotgun (WGS) entry which is preliminary data.</text>
</comment>
<dbReference type="GO" id="GO:0003677">
    <property type="term" value="F:DNA binding"/>
    <property type="evidence" value="ECO:0007669"/>
    <property type="project" value="UniProtKB-UniRule"/>
</dbReference>
<gene>
    <name evidence="3" type="ORF">KME15_01730</name>
</gene>
<dbReference type="SUPFAM" id="SSF89447">
    <property type="entry name" value="AbrB/MazE/MraZ-like"/>
    <property type="match status" value="1"/>
</dbReference>
<evidence type="ECO:0000313" key="3">
    <source>
        <dbReference type="EMBL" id="MBW4657366.1"/>
    </source>
</evidence>
<accession>A0A951UKB2</accession>
<keyword evidence="1 3" id="KW-0238">DNA-binding</keyword>
<dbReference type="PROSITE" id="PS51740">
    <property type="entry name" value="SPOVT_ABRB"/>
    <property type="match status" value="1"/>
</dbReference>
<protein>
    <submittedName>
        <fullName evidence="3">AbrB/MazE/SpoVT family DNA-binding domain-containing protein</fullName>
    </submittedName>
</protein>
<evidence type="ECO:0000259" key="2">
    <source>
        <dbReference type="PROSITE" id="PS51740"/>
    </source>
</evidence>